<comment type="caution">
    <text evidence="7">The sequence shown here is derived from an EMBL/GenBank/DDBJ whole genome shotgun (WGS) entry which is preliminary data.</text>
</comment>
<keyword evidence="6" id="KW-0732">Signal</keyword>
<keyword evidence="2 4" id="KW-0378">Hydrolase</keyword>
<dbReference type="Proteomes" id="UP000632273">
    <property type="component" value="Unassembled WGS sequence"/>
</dbReference>
<organism evidence="7 8">
    <name type="scientific">Hymenobacter cavernae</name>
    <dbReference type="NCBI Taxonomy" id="2044852"/>
    <lineage>
        <taxon>Bacteria</taxon>
        <taxon>Pseudomonadati</taxon>
        <taxon>Bacteroidota</taxon>
        <taxon>Cytophagia</taxon>
        <taxon>Cytophagales</taxon>
        <taxon>Hymenobacteraceae</taxon>
        <taxon>Hymenobacter</taxon>
    </lineage>
</organism>
<dbReference type="SMART" id="SM00710">
    <property type="entry name" value="PbH1"/>
    <property type="match status" value="4"/>
</dbReference>
<feature type="chain" id="PRO_5046730561" description="Glycoside hydrolase family 28 protein" evidence="6">
    <location>
        <begin position="25"/>
        <end position="461"/>
    </location>
</feature>
<proteinExistence type="inferred from homology"/>
<dbReference type="InterPro" id="IPR012334">
    <property type="entry name" value="Pectin_lyas_fold"/>
</dbReference>
<name>A0ABQ1UDY9_9BACT</name>
<sequence length="461" mass="49070">MAGQGLLAAPVASSLISCSTAASATKAQADTSKTANLGTPKITLNVRDFGATGNGSTKDTVAIQQALDRCWVLGGGEVVVPAGNYLTGAIALKSNTILRFEKDAVLLGSPDFADYPVMQVRWEGKWIPGHVGLIYAVEANNIGVVGPGKIMGHHDLGGRPTAEKPLRHPALIEPIGCNTMRFEDFSTDYFRMWCLHPTYCENIVIKNLIIRSTGGNGDGIDIDSCKHVRIEGCDINTGDDCISLKSGRGMEGYSLLHTTEDVHISNCTFADSIFACIGIGSETSGGIRNVRIEHCKFTFAQTHAIYIKTRPGRGAFIEDIIVDDIDVAGTVAGFLRLNMLGSGLQDQNPVPGDEGIPTVRNWQFSNIRVKDVPVLIDGTAVHPNKPLDGFSFINVTGTCAKGISLANIKKAKLRDIKVTGYTGPLLSISNVTGSGLEGATTIDPPKLPDPVPTPTQPYRLG</sequence>
<comment type="similarity">
    <text evidence="1 4">Belongs to the glycosyl hydrolase 28 family.</text>
</comment>
<dbReference type="Pfam" id="PF00295">
    <property type="entry name" value="Glyco_hydro_28"/>
    <property type="match status" value="1"/>
</dbReference>
<dbReference type="InterPro" id="IPR000743">
    <property type="entry name" value="Glyco_hydro_28"/>
</dbReference>
<evidence type="ECO:0000256" key="1">
    <source>
        <dbReference type="ARBA" id="ARBA00008834"/>
    </source>
</evidence>
<dbReference type="SUPFAM" id="SSF51126">
    <property type="entry name" value="Pectin lyase-like"/>
    <property type="match status" value="1"/>
</dbReference>
<dbReference type="Gene3D" id="2.160.20.10">
    <property type="entry name" value="Single-stranded right-handed beta-helix, Pectin lyase-like"/>
    <property type="match status" value="1"/>
</dbReference>
<evidence type="ECO:0000256" key="4">
    <source>
        <dbReference type="RuleBase" id="RU361169"/>
    </source>
</evidence>
<evidence type="ECO:0008006" key="9">
    <source>
        <dbReference type="Google" id="ProtNLM"/>
    </source>
</evidence>
<dbReference type="PANTHER" id="PTHR31339:SF9">
    <property type="entry name" value="PLASMIN AND FIBRONECTIN-BINDING PROTEIN A"/>
    <property type="match status" value="1"/>
</dbReference>
<feature type="signal peptide" evidence="6">
    <location>
        <begin position="1"/>
        <end position="24"/>
    </location>
</feature>
<accession>A0ABQ1UDY9</accession>
<gene>
    <name evidence="7" type="ORF">GCM10011383_27830</name>
</gene>
<evidence type="ECO:0000256" key="3">
    <source>
        <dbReference type="ARBA" id="ARBA00023295"/>
    </source>
</evidence>
<dbReference type="InterPro" id="IPR011050">
    <property type="entry name" value="Pectin_lyase_fold/virulence"/>
</dbReference>
<keyword evidence="3 4" id="KW-0326">Glycosidase</keyword>
<feature type="region of interest" description="Disordered" evidence="5">
    <location>
        <begin position="437"/>
        <end position="461"/>
    </location>
</feature>
<reference evidence="8" key="1">
    <citation type="journal article" date="2019" name="Int. J. Syst. Evol. Microbiol.">
        <title>The Global Catalogue of Microorganisms (GCM) 10K type strain sequencing project: providing services to taxonomists for standard genome sequencing and annotation.</title>
        <authorList>
            <consortium name="The Broad Institute Genomics Platform"/>
            <consortium name="The Broad Institute Genome Sequencing Center for Infectious Disease"/>
            <person name="Wu L."/>
            <person name="Ma J."/>
        </authorList>
    </citation>
    <scope>NUCLEOTIDE SEQUENCE [LARGE SCALE GENOMIC DNA]</scope>
    <source>
        <strain evidence="8">CGMCC 1.15197</strain>
    </source>
</reference>
<dbReference type="InterPro" id="IPR051801">
    <property type="entry name" value="GH28_Enzymes"/>
</dbReference>
<evidence type="ECO:0000256" key="5">
    <source>
        <dbReference type="SAM" id="MobiDB-lite"/>
    </source>
</evidence>
<evidence type="ECO:0000256" key="6">
    <source>
        <dbReference type="SAM" id="SignalP"/>
    </source>
</evidence>
<dbReference type="PANTHER" id="PTHR31339">
    <property type="entry name" value="PECTIN LYASE-RELATED"/>
    <property type="match status" value="1"/>
</dbReference>
<evidence type="ECO:0000256" key="2">
    <source>
        <dbReference type="ARBA" id="ARBA00022801"/>
    </source>
</evidence>
<feature type="compositionally biased region" description="Pro residues" evidence="5">
    <location>
        <begin position="445"/>
        <end position="455"/>
    </location>
</feature>
<keyword evidence="8" id="KW-1185">Reference proteome</keyword>
<dbReference type="InterPro" id="IPR006626">
    <property type="entry name" value="PbH1"/>
</dbReference>
<evidence type="ECO:0000313" key="7">
    <source>
        <dbReference type="EMBL" id="GGF15047.1"/>
    </source>
</evidence>
<protein>
    <recommendedName>
        <fullName evidence="9">Glycoside hydrolase family 28 protein</fullName>
    </recommendedName>
</protein>
<dbReference type="EMBL" id="BMHT01000005">
    <property type="protein sequence ID" value="GGF15047.1"/>
    <property type="molecule type" value="Genomic_DNA"/>
</dbReference>
<evidence type="ECO:0000313" key="8">
    <source>
        <dbReference type="Proteomes" id="UP000632273"/>
    </source>
</evidence>